<feature type="region of interest" description="Disordered" evidence="1">
    <location>
        <begin position="56"/>
        <end position="125"/>
    </location>
</feature>
<dbReference type="Proteomes" id="UP001341840">
    <property type="component" value="Unassembled WGS sequence"/>
</dbReference>
<evidence type="ECO:0000256" key="1">
    <source>
        <dbReference type="SAM" id="MobiDB-lite"/>
    </source>
</evidence>
<evidence type="ECO:0000313" key="3">
    <source>
        <dbReference type="Proteomes" id="UP001341840"/>
    </source>
</evidence>
<gene>
    <name evidence="2" type="ORF">PIB30_052561</name>
</gene>
<sequence>MARDGPSPSAKGKAKVRTLPTRALPRLTALRAQASTPSPATISLPAVPALAVARRSARISTRAPEPKLEDAIHKVDEMDEDQEEDPEEEVEQEDFHNLWGLADSTSSSSEGDDLRFWNYDGDLSD</sequence>
<keyword evidence="3" id="KW-1185">Reference proteome</keyword>
<reference evidence="2 3" key="1">
    <citation type="journal article" date="2023" name="Plants (Basel)">
        <title>Bridging the Gap: Combining Genomics and Transcriptomics Approaches to Understand Stylosanthes scabra, an Orphan Legume from the Brazilian Caatinga.</title>
        <authorList>
            <person name="Ferreira-Neto J.R.C."/>
            <person name="da Silva M.D."/>
            <person name="Binneck E."/>
            <person name="de Melo N.F."/>
            <person name="da Silva R.H."/>
            <person name="de Melo A.L.T.M."/>
            <person name="Pandolfi V."/>
            <person name="Bustamante F.O."/>
            <person name="Brasileiro-Vidal A.C."/>
            <person name="Benko-Iseppon A.M."/>
        </authorList>
    </citation>
    <scope>NUCLEOTIDE SEQUENCE [LARGE SCALE GENOMIC DNA]</scope>
    <source>
        <tissue evidence="2">Leaves</tissue>
    </source>
</reference>
<name>A0ABU6WJW4_9FABA</name>
<accession>A0ABU6WJW4</accession>
<evidence type="ECO:0000313" key="2">
    <source>
        <dbReference type="EMBL" id="MED6184978.1"/>
    </source>
</evidence>
<organism evidence="2 3">
    <name type="scientific">Stylosanthes scabra</name>
    <dbReference type="NCBI Taxonomy" id="79078"/>
    <lineage>
        <taxon>Eukaryota</taxon>
        <taxon>Viridiplantae</taxon>
        <taxon>Streptophyta</taxon>
        <taxon>Embryophyta</taxon>
        <taxon>Tracheophyta</taxon>
        <taxon>Spermatophyta</taxon>
        <taxon>Magnoliopsida</taxon>
        <taxon>eudicotyledons</taxon>
        <taxon>Gunneridae</taxon>
        <taxon>Pentapetalae</taxon>
        <taxon>rosids</taxon>
        <taxon>fabids</taxon>
        <taxon>Fabales</taxon>
        <taxon>Fabaceae</taxon>
        <taxon>Papilionoideae</taxon>
        <taxon>50 kb inversion clade</taxon>
        <taxon>dalbergioids sensu lato</taxon>
        <taxon>Dalbergieae</taxon>
        <taxon>Pterocarpus clade</taxon>
        <taxon>Stylosanthes</taxon>
    </lineage>
</organism>
<comment type="caution">
    <text evidence="2">The sequence shown here is derived from an EMBL/GenBank/DDBJ whole genome shotgun (WGS) entry which is preliminary data.</text>
</comment>
<dbReference type="EMBL" id="JASCZI010181625">
    <property type="protein sequence ID" value="MED6184978.1"/>
    <property type="molecule type" value="Genomic_DNA"/>
</dbReference>
<proteinExistence type="predicted"/>
<feature type="compositionally biased region" description="Acidic residues" evidence="1">
    <location>
        <begin position="77"/>
        <end position="92"/>
    </location>
</feature>
<feature type="compositionally biased region" description="Basic and acidic residues" evidence="1">
    <location>
        <begin position="64"/>
        <end position="76"/>
    </location>
</feature>
<protein>
    <submittedName>
        <fullName evidence="2">Uncharacterized protein</fullName>
    </submittedName>
</protein>